<comment type="similarity">
    <text evidence="5">Belongs to the SAT4 family.</text>
</comment>
<protein>
    <recommendedName>
        <fullName evidence="7">Rhodopsin domain-containing protein</fullName>
    </recommendedName>
</protein>
<dbReference type="PANTHER" id="PTHR33048">
    <property type="entry name" value="PTH11-LIKE INTEGRAL MEMBRANE PROTEIN (AFU_ORTHOLOGUE AFUA_5G11245)"/>
    <property type="match status" value="1"/>
</dbReference>
<feature type="transmembrane region" description="Helical" evidence="6">
    <location>
        <begin position="110"/>
        <end position="130"/>
    </location>
</feature>
<evidence type="ECO:0000256" key="4">
    <source>
        <dbReference type="ARBA" id="ARBA00023136"/>
    </source>
</evidence>
<keyword evidence="9" id="KW-1185">Reference proteome</keyword>
<comment type="caution">
    <text evidence="8">The sequence shown here is derived from an EMBL/GenBank/DDBJ whole genome shotgun (WGS) entry which is preliminary data.</text>
</comment>
<feature type="transmembrane region" description="Helical" evidence="6">
    <location>
        <begin position="9"/>
        <end position="30"/>
    </location>
</feature>
<dbReference type="RefSeq" id="XP_051365688.1">
    <property type="nucleotide sequence ID" value="XM_051502502.1"/>
</dbReference>
<evidence type="ECO:0000256" key="5">
    <source>
        <dbReference type="ARBA" id="ARBA00038359"/>
    </source>
</evidence>
<dbReference type="AlphaFoldDB" id="A0A9Q0BGB0"/>
<dbReference type="GO" id="GO:0016020">
    <property type="term" value="C:membrane"/>
    <property type="evidence" value="ECO:0007669"/>
    <property type="project" value="UniProtKB-SubCell"/>
</dbReference>
<name>A0A9Q0BGB0_9HYPO</name>
<dbReference type="GeneID" id="75834398"/>
<proteinExistence type="inferred from homology"/>
<evidence type="ECO:0000256" key="2">
    <source>
        <dbReference type="ARBA" id="ARBA00022692"/>
    </source>
</evidence>
<dbReference type="Pfam" id="PF20684">
    <property type="entry name" value="Fung_rhodopsin"/>
    <property type="match status" value="1"/>
</dbReference>
<dbReference type="OrthoDB" id="5401779at2759"/>
<dbReference type="InterPro" id="IPR049326">
    <property type="entry name" value="Rhodopsin_dom_fungi"/>
</dbReference>
<keyword evidence="3 6" id="KW-1133">Transmembrane helix</keyword>
<keyword evidence="2 6" id="KW-0812">Transmembrane</keyword>
<feature type="transmembrane region" description="Helical" evidence="6">
    <location>
        <begin position="36"/>
        <end position="57"/>
    </location>
</feature>
<reference evidence="8" key="1">
    <citation type="journal article" date="2021" name="J Fungi (Basel)">
        <title>Genomic and Metabolomic Analyses of the Marine Fungus Emericellopsis cladophorae: Insights into Saltwater Adaptability Mechanisms and Its Biosynthetic Potential.</title>
        <authorList>
            <person name="Goncalves M.F.M."/>
            <person name="Hilario S."/>
            <person name="Van de Peer Y."/>
            <person name="Esteves A.C."/>
            <person name="Alves A."/>
        </authorList>
    </citation>
    <scope>NUCLEOTIDE SEQUENCE</scope>
    <source>
        <strain evidence="8">MUM 19.33</strain>
    </source>
</reference>
<accession>A0A9Q0BGB0</accession>
<evidence type="ECO:0000256" key="6">
    <source>
        <dbReference type="SAM" id="Phobius"/>
    </source>
</evidence>
<feature type="transmembrane region" description="Helical" evidence="6">
    <location>
        <begin position="150"/>
        <end position="169"/>
    </location>
</feature>
<dbReference type="InterPro" id="IPR052337">
    <property type="entry name" value="SAT4-like"/>
</dbReference>
<reference evidence="8" key="2">
    <citation type="submission" date="2022-07" db="EMBL/GenBank/DDBJ databases">
        <authorList>
            <person name="Goncalves M.F.M."/>
            <person name="Hilario S."/>
            <person name="Van De Peer Y."/>
            <person name="Esteves A.C."/>
            <person name="Alves A."/>
        </authorList>
    </citation>
    <scope>NUCLEOTIDE SEQUENCE</scope>
    <source>
        <strain evidence="8">MUM 19.33</strain>
    </source>
</reference>
<keyword evidence="4 6" id="KW-0472">Membrane</keyword>
<evidence type="ECO:0000259" key="7">
    <source>
        <dbReference type="Pfam" id="PF20684"/>
    </source>
</evidence>
<gene>
    <name evidence="8" type="ORF">J7T54_007925</name>
</gene>
<evidence type="ECO:0000313" key="8">
    <source>
        <dbReference type="EMBL" id="KAI6784832.1"/>
    </source>
</evidence>
<sequence>MNKALLPNTLAYLICPSVTKLAILAVLYQINPSIPYRIVVTLVAVAIFIYTLACCVITGGPCNPLKEGALKCLENVALSHAVLNISSDVAVIVIPIPTIHKLQLSLKQKISNGCILAIGSLGTVCSIARLPHAIVLPHTEDSTYTQAILGIWSIAEINLGTICACAMRFKSLIRT</sequence>
<evidence type="ECO:0000313" key="9">
    <source>
        <dbReference type="Proteomes" id="UP001055219"/>
    </source>
</evidence>
<evidence type="ECO:0000256" key="3">
    <source>
        <dbReference type="ARBA" id="ARBA00022989"/>
    </source>
</evidence>
<comment type="subcellular location">
    <subcellularLocation>
        <location evidence="1">Membrane</location>
        <topology evidence="1">Multi-pass membrane protein</topology>
    </subcellularLocation>
</comment>
<dbReference type="EMBL" id="JAGIXG020000003">
    <property type="protein sequence ID" value="KAI6784832.1"/>
    <property type="molecule type" value="Genomic_DNA"/>
</dbReference>
<evidence type="ECO:0000256" key="1">
    <source>
        <dbReference type="ARBA" id="ARBA00004141"/>
    </source>
</evidence>
<organism evidence="8 9">
    <name type="scientific">Emericellopsis cladophorae</name>
    <dbReference type="NCBI Taxonomy" id="2686198"/>
    <lineage>
        <taxon>Eukaryota</taxon>
        <taxon>Fungi</taxon>
        <taxon>Dikarya</taxon>
        <taxon>Ascomycota</taxon>
        <taxon>Pezizomycotina</taxon>
        <taxon>Sordariomycetes</taxon>
        <taxon>Hypocreomycetidae</taxon>
        <taxon>Hypocreales</taxon>
        <taxon>Bionectriaceae</taxon>
        <taxon>Emericellopsis</taxon>
    </lineage>
</organism>
<feature type="domain" description="Rhodopsin" evidence="7">
    <location>
        <begin position="9"/>
        <end position="174"/>
    </location>
</feature>
<dbReference type="Proteomes" id="UP001055219">
    <property type="component" value="Unassembled WGS sequence"/>
</dbReference>
<dbReference type="PANTHER" id="PTHR33048:SF129">
    <property type="entry name" value="INTEGRAL MEMBRANE PROTEIN-RELATED"/>
    <property type="match status" value="1"/>
</dbReference>